<evidence type="ECO:0000256" key="2">
    <source>
        <dbReference type="SAM" id="Phobius"/>
    </source>
</evidence>
<organism evidence="4 5">
    <name type="scientific">Faecalimonas umbilicata</name>
    <dbReference type="NCBI Taxonomy" id="1912855"/>
    <lineage>
        <taxon>Bacteria</taxon>
        <taxon>Bacillati</taxon>
        <taxon>Bacillota</taxon>
        <taxon>Clostridia</taxon>
        <taxon>Lachnospirales</taxon>
        <taxon>Lachnospiraceae</taxon>
        <taxon>Faecalimonas</taxon>
    </lineage>
</organism>
<evidence type="ECO:0000313" key="4">
    <source>
        <dbReference type="EMBL" id="TCS69586.1"/>
    </source>
</evidence>
<keyword evidence="2" id="KW-0472">Membrane</keyword>
<dbReference type="InterPro" id="IPR014245">
    <property type="entry name" value="Spore_III_AF"/>
</dbReference>
<dbReference type="AlphaFoldDB" id="A0A4R3JR73"/>
<reference evidence="4 5" key="2">
    <citation type="submission" date="2019-03" db="EMBL/GenBank/DDBJ databases">
        <title>Genomic Encyclopedia of Type Strains, Phase IV (KMG-IV): sequencing the most valuable type-strain genomes for metagenomic binning, comparative biology and taxonomic classification.</title>
        <authorList>
            <person name="Goeker M."/>
        </authorList>
    </citation>
    <scope>NUCLEOTIDE SEQUENCE [LARGE SCALE GENOMIC DNA]</scope>
    <source>
        <strain evidence="4 5">DSM 103426</strain>
    </source>
</reference>
<evidence type="ECO:0000313" key="3">
    <source>
        <dbReference type="EMBL" id="GBU06002.1"/>
    </source>
</evidence>
<keyword evidence="6" id="KW-1185">Reference proteome</keyword>
<evidence type="ECO:0000256" key="1">
    <source>
        <dbReference type="SAM" id="MobiDB-lite"/>
    </source>
</evidence>
<feature type="compositionally biased region" description="Basic and acidic residues" evidence="1">
    <location>
        <begin position="115"/>
        <end position="126"/>
    </location>
</feature>
<proteinExistence type="predicted"/>
<comment type="caution">
    <text evidence="4">The sequence shown here is derived from an EMBL/GenBank/DDBJ whole genome shotgun (WGS) entry which is preliminary data.</text>
</comment>
<dbReference type="Proteomes" id="UP000702954">
    <property type="component" value="Unassembled WGS sequence"/>
</dbReference>
<keyword evidence="2" id="KW-0812">Transmembrane</keyword>
<evidence type="ECO:0000313" key="5">
    <source>
        <dbReference type="Proteomes" id="UP000294613"/>
    </source>
</evidence>
<feature type="region of interest" description="Disordered" evidence="1">
    <location>
        <begin position="91"/>
        <end position="126"/>
    </location>
</feature>
<keyword evidence="2" id="KW-1133">Transmembrane helix</keyword>
<reference evidence="3 6" key="1">
    <citation type="journal article" date="2018" name="Int. J. Syst. Evol. Microbiol.">
        <title>Draft Genome Sequence of Faecalimonas umbilicata JCM 30896T, an Acetate-Producing Bacterium Isolated from Human Feces.</title>
        <authorList>
            <person name="Sakamoto M."/>
            <person name="Ikeyama N."/>
            <person name="Yuki M."/>
            <person name="Ohkuma M."/>
        </authorList>
    </citation>
    <scope>NUCLEOTIDE SEQUENCE [LARGE SCALE GENOMIC DNA]</scope>
    <source>
        <strain evidence="3 6">EGH7</strain>
    </source>
</reference>
<protein>
    <submittedName>
        <fullName evidence="4">Stage III sporulation protein AF</fullName>
    </submittedName>
</protein>
<dbReference type="Pfam" id="PF09581">
    <property type="entry name" value="Spore_III_AF"/>
    <property type="match status" value="1"/>
</dbReference>
<evidence type="ECO:0000313" key="6">
    <source>
        <dbReference type="Proteomes" id="UP000702954"/>
    </source>
</evidence>
<name>A0A4R3JR73_9FIRM</name>
<feature type="transmembrane region" description="Helical" evidence="2">
    <location>
        <begin position="12"/>
        <end position="28"/>
    </location>
</feature>
<dbReference type="RefSeq" id="WP_008975811.1">
    <property type="nucleotide sequence ID" value="NZ_BHEO01000008.1"/>
</dbReference>
<gene>
    <name evidence="4" type="ORF">EDD74_10336</name>
    <name evidence="3" type="ORF">FAEUMB_25430</name>
</gene>
<feature type="transmembrane region" description="Helical" evidence="2">
    <location>
        <begin position="34"/>
        <end position="52"/>
    </location>
</feature>
<dbReference type="Proteomes" id="UP000294613">
    <property type="component" value="Unassembled WGS sequence"/>
</dbReference>
<sequence length="126" mass="14881">MTEGLYQWVENIAFYMVLMTAALHLIPGDGYRKYLKFFTGLLLILLVISPLLKVAGMEKTFEEVFQKHTYEEELRKIEEQTKYLKEICPEDYLPKDYGGNNPQQDRMQEEEIAEEREKEGGEEYSE</sequence>
<dbReference type="EMBL" id="BHEO01000008">
    <property type="protein sequence ID" value="GBU06002.1"/>
    <property type="molecule type" value="Genomic_DNA"/>
</dbReference>
<accession>A0A4R3JR73</accession>
<dbReference type="EMBL" id="SLZV01000003">
    <property type="protein sequence ID" value="TCS69586.1"/>
    <property type="molecule type" value="Genomic_DNA"/>
</dbReference>